<dbReference type="AlphaFoldDB" id="A0AAE3GK56"/>
<feature type="signal peptide" evidence="2">
    <location>
        <begin position="1"/>
        <end position="40"/>
    </location>
</feature>
<dbReference type="SUPFAM" id="SSF89372">
    <property type="entry name" value="Fucose-specific lectin"/>
    <property type="match status" value="2"/>
</dbReference>
<feature type="chain" id="PRO_5042044153" description="PLL-like beta propeller domain-containing protein" evidence="2">
    <location>
        <begin position="41"/>
        <end position="779"/>
    </location>
</feature>
<sequence length="779" mass="79345">MTTTTTTGAGGRSTRRRGGRGGLRLPVLLLATLLAGAAVAAEPITPLAPRAHADAAGGGGDYVPLSTNAVVLDTRSGTGTTTGTRAADSTTTFPVLGVGGVPTTGVGAVVVRVALIGPTAATWTALWPDGTTRPNQTMVSAAAGEDLSNVAVVRVGANGKLAIYNAAGKTHLVVEVQGYFKSAQGSTGGGFVPIAHTRVVDTRNGLGTNTGTIAAGGSRTLTLTGGKVPAGAAAAFVNVLVPGASTAGWLAVAPSGGSQRPLMNYETGSTQSGAVLTLPADGKVTIYNKGSAAVNVVLALEGYFAANPAQGAGLRNVTSRLLNTRTVGAGVPLAANATIDVQVGGTNGLPTRGIAGAVLNTVVTPDKAGYLKAWPVGEAEPDVSVMDFKADSWRDNAMVLKPGTDGKIRIRNGSSGTIHLIVDLQGWFADPLPAIPVAKDTRTTVMQAAPATGAIAGTLEYAYVDDSGRLRYGHQDDLGSFNSVQWTTISGNEAFTGQPALTQLADGRVQVSAQHQDGDIWTITQTAAGAATWTAWADFGGSVAGPPVVAKLGDNTAVQFAVDADGKLWAYAQTGAVPYWRNLGDQDLTTALDVVPVRDGVRVFGLNAQGAVKTVEYYNDGSVSAWTDLGGTGLTGAPEVITRPGYVLQVFVRGASGAIVTKTQDVSGAWPADWRTVGTYPDLGADTPPPAAGSPTAVTDASTGRISVVVRGTNSELYQVTETSTGSDTWGNWTKSVAASDPSATDPTALAYTGTNGASWLITFRDVNDASRIYDLKQG</sequence>
<evidence type="ECO:0000256" key="1">
    <source>
        <dbReference type="SAM" id="MobiDB-lite"/>
    </source>
</evidence>
<dbReference type="RefSeq" id="WP_301329339.1">
    <property type="nucleotide sequence ID" value="NZ_JAMTCK010000020.1"/>
</dbReference>
<dbReference type="Proteomes" id="UP001206128">
    <property type="component" value="Unassembled WGS sequence"/>
</dbReference>
<keyword evidence="2" id="KW-0732">Signal</keyword>
<dbReference type="Pfam" id="PF26607">
    <property type="entry name" value="DUF8189"/>
    <property type="match status" value="1"/>
</dbReference>
<proteinExistence type="predicted"/>
<comment type="caution">
    <text evidence="4">The sequence shown here is derived from an EMBL/GenBank/DDBJ whole genome shotgun (WGS) entry which is preliminary data.</text>
</comment>
<evidence type="ECO:0000313" key="5">
    <source>
        <dbReference type="Proteomes" id="UP001206128"/>
    </source>
</evidence>
<gene>
    <name evidence="4" type="ORF">LX83_006577</name>
</gene>
<evidence type="ECO:0000259" key="3">
    <source>
        <dbReference type="Pfam" id="PF26607"/>
    </source>
</evidence>
<feature type="region of interest" description="Disordered" evidence="1">
    <location>
        <begin position="1"/>
        <end position="20"/>
    </location>
</feature>
<name>A0AAE3GK56_9PSEU</name>
<organism evidence="4 5">
    <name type="scientific">Goodfellowiella coeruleoviolacea</name>
    <dbReference type="NCBI Taxonomy" id="334858"/>
    <lineage>
        <taxon>Bacteria</taxon>
        <taxon>Bacillati</taxon>
        <taxon>Actinomycetota</taxon>
        <taxon>Actinomycetes</taxon>
        <taxon>Pseudonocardiales</taxon>
        <taxon>Pseudonocardiaceae</taxon>
        <taxon>Goodfellowiella</taxon>
    </lineage>
</organism>
<dbReference type="Gene3D" id="2.120.10.70">
    <property type="entry name" value="Fucose-specific lectin"/>
    <property type="match status" value="1"/>
</dbReference>
<dbReference type="EMBL" id="JAMTCK010000020">
    <property type="protein sequence ID" value="MCP2169691.1"/>
    <property type="molecule type" value="Genomic_DNA"/>
</dbReference>
<reference evidence="4" key="1">
    <citation type="submission" date="2022-06" db="EMBL/GenBank/DDBJ databases">
        <title>Genomic Encyclopedia of Archaeal and Bacterial Type Strains, Phase II (KMG-II): from individual species to whole genera.</title>
        <authorList>
            <person name="Goeker M."/>
        </authorList>
    </citation>
    <scope>NUCLEOTIDE SEQUENCE</scope>
    <source>
        <strain evidence="4">DSM 43935</strain>
    </source>
</reference>
<feature type="domain" description="PLL-like beta propeller" evidence="3">
    <location>
        <begin position="485"/>
        <end position="677"/>
    </location>
</feature>
<dbReference type="InterPro" id="IPR058502">
    <property type="entry name" value="PLL-like_beta-prop"/>
</dbReference>
<protein>
    <recommendedName>
        <fullName evidence="3">PLL-like beta propeller domain-containing protein</fullName>
    </recommendedName>
</protein>
<accession>A0AAE3GK56</accession>
<keyword evidence="5" id="KW-1185">Reference proteome</keyword>
<evidence type="ECO:0000313" key="4">
    <source>
        <dbReference type="EMBL" id="MCP2169691.1"/>
    </source>
</evidence>
<evidence type="ECO:0000256" key="2">
    <source>
        <dbReference type="SAM" id="SignalP"/>
    </source>
</evidence>